<name>A0ABW5IN44_9BACT</name>
<dbReference type="Pfam" id="PF00892">
    <property type="entry name" value="EamA"/>
    <property type="match status" value="2"/>
</dbReference>
<evidence type="ECO:0000313" key="4">
    <source>
        <dbReference type="Proteomes" id="UP001597544"/>
    </source>
</evidence>
<evidence type="ECO:0000259" key="2">
    <source>
        <dbReference type="Pfam" id="PF00892"/>
    </source>
</evidence>
<feature type="domain" description="EamA" evidence="2">
    <location>
        <begin position="3"/>
        <end position="139"/>
    </location>
</feature>
<comment type="caution">
    <text evidence="3">The sequence shown here is derived from an EMBL/GenBank/DDBJ whole genome shotgun (WGS) entry which is preliminary data.</text>
</comment>
<dbReference type="EMBL" id="JBHULU010000021">
    <property type="protein sequence ID" value="MFD2515069.1"/>
    <property type="molecule type" value="Genomic_DNA"/>
</dbReference>
<feature type="transmembrane region" description="Helical" evidence="1">
    <location>
        <begin position="217"/>
        <end position="235"/>
    </location>
</feature>
<dbReference type="InterPro" id="IPR037185">
    <property type="entry name" value="EmrE-like"/>
</dbReference>
<feature type="transmembrane region" description="Helical" evidence="1">
    <location>
        <begin position="69"/>
        <end position="87"/>
    </location>
</feature>
<accession>A0ABW5IN44</accession>
<dbReference type="PANTHER" id="PTHR22911:SF137">
    <property type="entry name" value="SOLUTE CARRIER FAMILY 35 MEMBER G2-RELATED"/>
    <property type="match status" value="1"/>
</dbReference>
<feature type="transmembrane region" description="Helical" evidence="1">
    <location>
        <begin position="242"/>
        <end position="264"/>
    </location>
</feature>
<keyword evidence="4" id="KW-1185">Reference proteome</keyword>
<feature type="domain" description="EamA" evidence="2">
    <location>
        <begin position="153"/>
        <end position="287"/>
    </location>
</feature>
<dbReference type="RefSeq" id="WP_377509048.1">
    <property type="nucleotide sequence ID" value="NZ_JBHULU010000021.1"/>
</dbReference>
<keyword evidence="1" id="KW-1133">Transmembrane helix</keyword>
<keyword evidence="1" id="KW-0812">Transmembrane</keyword>
<dbReference type="SUPFAM" id="SSF103481">
    <property type="entry name" value="Multidrug resistance efflux transporter EmrE"/>
    <property type="match status" value="2"/>
</dbReference>
<feature type="transmembrane region" description="Helical" evidence="1">
    <location>
        <begin position="7"/>
        <end position="26"/>
    </location>
</feature>
<evidence type="ECO:0000313" key="3">
    <source>
        <dbReference type="EMBL" id="MFD2515069.1"/>
    </source>
</evidence>
<reference evidence="4" key="1">
    <citation type="journal article" date="2019" name="Int. J. Syst. Evol. Microbiol.">
        <title>The Global Catalogue of Microorganisms (GCM) 10K type strain sequencing project: providing services to taxonomists for standard genome sequencing and annotation.</title>
        <authorList>
            <consortium name="The Broad Institute Genomics Platform"/>
            <consortium name="The Broad Institute Genome Sequencing Center for Infectious Disease"/>
            <person name="Wu L."/>
            <person name="Ma J."/>
        </authorList>
    </citation>
    <scope>NUCLEOTIDE SEQUENCE [LARGE SCALE GENOMIC DNA]</scope>
    <source>
        <strain evidence="4">KCTC 42498</strain>
    </source>
</reference>
<organism evidence="3 4">
    <name type="scientific">Pontibacter locisalis</name>
    <dbReference type="NCBI Taxonomy" id="1719035"/>
    <lineage>
        <taxon>Bacteria</taxon>
        <taxon>Pseudomonadati</taxon>
        <taxon>Bacteroidota</taxon>
        <taxon>Cytophagia</taxon>
        <taxon>Cytophagales</taxon>
        <taxon>Hymenobacteraceae</taxon>
        <taxon>Pontibacter</taxon>
    </lineage>
</organism>
<dbReference type="PANTHER" id="PTHR22911">
    <property type="entry name" value="ACYL-MALONYL CONDENSING ENZYME-RELATED"/>
    <property type="match status" value="1"/>
</dbReference>
<feature type="transmembrane region" description="Helical" evidence="1">
    <location>
        <begin position="185"/>
        <end position="205"/>
    </location>
</feature>
<keyword evidence="1" id="KW-0472">Membrane</keyword>
<dbReference type="InterPro" id="IPR000620">
    <property type="entry name" value="EamA_dom"/>
</dbReference>
<feature type="transmembrane region" description="Helical" evidence="1">
    <location>
        <begin position="124"/>
        <end position="143"/>
    </location>
</feature>
<proteinExistence type="predicted"/>
<protein>
    <submittedName>
        <fullName evidence="3">DMT family transporter</fullName>
    </submittedName>
</protein>
<gene>
    <name evidence="3" type="ORF">ACFSRY_14435</name>
</gene>
<feature type="transmembrane region" description="Helical" evidence="1">
    <location>
        <begin position="38"/>
        <end position="57"/>
    </location>
</feature>
<feature type="transmembrane region" description="Helical" evidence="1">
    <location>
        <begin position="270"/>
        <end position="288"/>
    </location>
</feature>
<dbReference type="Proteomes" id="UP001597544">
    <property type="component" value="Unassembled WGS sequence"/>
</dbReference>
<feature type="transmembrane region" description="Helical" evidence="1">
    <location>
        <begin position="155"/>
        <end position="173"/>
    </location>
</feature>
<evidence type="ECO:0000256" key="1">
    <source>
        <dbReference type="SAM" id="Phobius"/>
    </source>
</evidence>
<feature type="transmembrane region" description="Helical" evidence="1">
    <location>
        <begin position="93"/>
        <end position="112"/>
    </location>
</feature>
<sequence length="308" mass="33695">MFRGIILVFLGACSFGILSTFVKLAYKEGFTLGDVTGTQVFFGLIFLWVMVLLRQLFGSKSNSTSFREKLQLAAMGTSTGLVSIFYYKCVQTVPASIAILLLMQFTWMSLLLDAVIKRRLPKQTQVGMVVLVLIGTCLAGRLFSDKLPEFDWAGIGYGLLAAISYTVFLAINGKVGNNMHPITKSALLLTGACVLIFTVFPPVFLVNGALLNGLFKWGLVLAIFGTVLPPIFYAYGIPKTGLGLSAILSAAELPVAVLMSRLVLQEEVWPIQWLGVILILVAILIANWKMIFKRINKARAVPVAETLY</sequence>